<feature type="transmembrane region" description="Helical" evidence="1">
    <location>
        <begin position="36"/>
        <end position="55"/>
    </location>
</feature>
<dbReference type="Proteomes" id="UP000243446">
    <property type="component" value="Unassembled WGS sequence"/>
</dbReference>
<dbReference type="RefSeq" id="WP_100534357.1">
    <property type="nucleotide sequence ID" value="NZ_CBDBYO010000029.1"/>
</dbReference>
<dbReference type="GeneID" id="97177835"/>
<accession>A0A2H9YTV9</accession>
<evidence type="ECO:0000313" key="3">
    <source>
        <dbReference type="Proteomes" id="UP000243446"/>
    </source>
</evidence>
<keyword evidence="1" id="KW-0812">Transmembrane</keyword>
<proteinExistence type="predicted"/>
<gene>
    <name evidence="2" type="ORF">CWI32_00020</name>
</gene>
<keyword evidence="1" id="KW-0472">Membrane</keyword>
<dbReference type="EMBL" id="PHRG01000001">
    <property type="protein sequence ID" value="PJO76091.1"/>
    <property type="molecule type" value="Genomic_DNA"/>
</dbReference>
<organism evidence="2 3">
    <name type="scientific">Acinetobacter pseudolwoffii</name>
    <dbReference type="NCBI Taxonomy" id="2053287"/>
    <lineage>
        <taxon>Bacteria</taxon>
        <taxon>Pseudomonadati</taxon>
        <taxon>Pseudomonadota</taxon>
        <taxon>Gammaproteobacteria</taxon>
        <taxon>Moraxellales</taxon>
        <taxon>Moraxellaceae</taxon>
        <taxon>Acinetobacter</taxon>
    </lineage>
</organism>
<comment type="caution">
    <text evidence="2">The sequence shown here is derived from an EMBL/GenBank/DDBJ whole genome shotgun (WGS) entry which is preliminary data.</text>
</comment>
<sequence>MLTFILLLGFFSIVFIPMLSMLYAEAKFIKDDSKKILFWLSFLPGACIFLLYGVLKPNNPPVTPSKECGVVQSYQVYKTRGGTQHENVIIRFNGAKYSRYLYFDKHFEKMPKGQKICFEYLDKFKYPHLPKSKFVKWIDPTEMPTIAEANQIK</sequence>
<dbReference type="AlphaFoldDB" id="A0A2H9YTV9"/>
<evidence type="ECO:0000313" key="2">
    <source>
        <dbReference type="EMBL" id="PJO76091.1"/>
    </source>
</evidence>
<protein>
    <submittedName>
        <fullName evidence="2">Uncharacterized protein</fullName>
    </submittedName>
</protein>
<keyword evidence="1" id="KW-1133">Transmembrane helix</keyword>
<reference evidence="2 3" key="1">
    <citation type="submission" date="2017-11" db="EMBL/GenBank/DDBJ databases">
        <title>Revising the taxonomy of the Acinetobacter lwoffii group: the description of Acinetobacter pseudolwoffii sp. nov. and emended description of Acinetobacter lwoffii.</title>
        <authorList>
            <person name="Nemec A."/>
            <person name="Radolfova-Krizova L."/>
        </authorList>
    </citation>
    <scope>NUCLEOTIDE SEQUENCE [LARGE SCALE GENOMIC DNA]</scope>
    <source>
        <strain evidence="2 3">ANC 5044</strain>
    </source>
</reference>
<evidence type="ECO:0000256" key="1">
    <source>
        <dbReference type="SAM" id="Phobius"/>
    </source>
</evidence>
<name>A0A2H9YTV9_9GAMM</name>
<feature type="transmembrane region" description="Helical" evidence="1">
    <location>
        <begin position="6"/>
        <end position="24"/>
    </location>
</feature>